<dbReference type="Proteomes" id="UP000523821">
    <property type="component" value="Unassembled WGS sequence"/>
</dbReference>
<feature type="transmembrane region" description="Helical" evidence="2">
    <location>
        <begin position="94"/>
        <end position="112"/>
    </location>
</feature>
<keyword evidence="4" id="KW-1185">Reference proteome</keyword>
<feature type="compositionally biased region" description="Low complexity" evidence="1">
    <location>
        <begin position="46"/>
        <end position="67"/>
    </location>
</feature>
<gene>
    <name evidence="3" type="ORF">GGQ63_001853</name>
</gene>
<evidence type="ECO:0000313" key="4">
    <source>
        <dbReference type="Proteomes" id="UP000523821"/>
    </source>
</evidence>
<sequence>MPGGPEQNERDRRGGGTAGQGVHLHAETHTHAHAHAHAHVHAHGPAGRSAQAGAAAHAHAGSQDAAHVLSGPGAAAARERPGLSAFAASALDRMAVAAVLVGLVWIAILWAVG</sequence>
<keyword evidence="2" id="KW-1133">Transmembrane helix</keyword>
<reference evidence="3 4" key="1">
    <citation type="submission" date="2020-08" db="EMBL/GenBank/DDBJ databases">
        <title>Genomic Encyclopedia of Type Strains, Phase IV (KMG-IV): sequencing the most valuable type-strain genomes for metagenomic binning, comparative biology and taxonomic classification.</title>
        <authorList>
            <person name="Goeker M."/>
        </authorList>
    </citation>
    <scope>NUCLEOTIDE SEQUENCE [LARGE SCALE GENOMIC DNA]</scope>
    <source>
        <strain evidence="3 4">DSM 16268</strain>
    </source>
</reference>
<feature type="compositionally biased region" description="Basic residues" evidence="1">
    <location>
        <begin position="31"/>
        <end position="42"/>
    </location>
</feature>
<accession>A0A7W9L1J9</accession>
<proteinExistence type="predicted"/>
<evidence type="ECO:0000256" key="1">
    <source>
        <dbReference type="SAM" id="MobiDB-lite"/>
    </source>
</evidence>
<protein>
    <submittedName>
        <fullName evidence="3">Uncharacterized protein</fullName>
    </submittedName>
</protein>
<dbReference type="EMBL" id="JACHOO010000003">
    <property type="protein sequence ID" value="MBB5752799.1"/>
    <property type="molecule type" value="Genomic_DNA"/>
</dbReference>
<dbReference type="RefSeq" id="WP_183854928.1">
    <property type="nucleotide sequence ID" value="NZ_JACHOO010000003.1"/>
</dbReference>
<name>A0A7W9L1J9_9HYPH</name>
<evidence type="ECO:0000256" key="2">
    <source>
        <dbReference type="SAM" id="Phobius"/>
    </source>
</evidence>
<dbReference type="AlphaFoldDB" id="A0A7W9L1J9"/>
<feature type="region of interest" description="Disordered" evidence="1">
    <location>
        <begin position="1"/>
        <end position="74"/>
    </location>
</feature>
<evidence type="ECO:0000313" key="3">
    <source>
        <dbReference type="EMBL" id="MBB5752799.1"/>
    </source>
</evidence>
<organism evidence="3 4">
    <name type="scientific">Prosthecomicrobium pneumaticum</name>
    <dbReference type="NCBI Taxonomy" id="81895"/>
    <lineage>
        <taxon>Bacteria</taxon>
        <taxon>Pseudomonadati</taxon>
        <taxon>Pseudomonadota</taxon>
        <taxon>Alphaproteobacteria</taxon>
        <taxon>Hyphomicrobiales</taxon>
        <taxon>Kaistiaceae</taxon>
        <taxon>Prosthecomicrobium</taxon>
    </lineage>
</organism>
<keyword evidence="2" id="KW-0812">Transmembrane</keyword>
<comment type="caution">
    <text evidence="3">The sequence shown here is derived from an EMBL/GenBank/DDBJ whole genome shotgun (WGS) entry which is preliminary data.</text>
</comment>
<keyword evidence="2" id="KW-0472">Membrane</keyword>